<name>C0W064_9ACTO</name>
<keyword evidence="3" id="KW-0813">Transport</keyword>
<dbReference type="PROSITE" id="PS00211">
    <property type="entry name" value="ABC_TRANSPORTER_1"/>
    <property type="match status" value="1"/>
</dbReference>
<keyword evidence="13" id="KW-1185">Reference proteome</keyword>
<dbReference type="GO" id="GO:0016887">
    <property type="term" value="F:ATP hydrolysis activity"/>
    <property type="evidence" value="ECO:0007669"/>
    <property type="project" value="InterPro"/>
</dbReference>
<dbReference type="CDD" id="cd03255">
    <property type="entry name" value="ABC_MJ0796_LolCDE_FtsE"/>
    <property type="match status" value="1"/>
</dbReference>
<comment type="similarity">
    <text evidence="8">Belongs to the ABC transporter superfamily. HrtA family.</text>
</comment>
<comment type="subunit">
    <text evidence="2">The complex is composed of two ATP-binding proteins (HrtA), two transmembrane proteins (HrtB) and a solute-binding protein.</text>
</comment>
<evidence type="ECO:0000256" key="7">
    <source>
        <dbReference type="ARBA" id="ARBA00023136"/>
    </source>
</evidence>
<protein>
    <recommendedName>
        <fullName evidence="9">Putative hemin import ATP-binding protein HrtA</fullName>
    </recommendedName>
</protein>
<dbReference type="SUPFAM" id="SSF52540">
    <property type="entry name" value="P-loop containing nucleoside triphosphate hydrolases"/>
    <property type="match status" value="1"/>
</dbReference>
<dbReference type="PANTHER" id="PTHR24220:SF666">
    <property type="entry name" value="HEMIN IMPORT ATP-BINDING PROTEIN HRTA-RELATED"/>
    <property type="match status" value="1"/>
</dbReference>
<comment type="subcellular location">
    <subcellularLocation>
        <location evidence="1">Cell membrane</location>
        <topology evidence="1">Peripheral membrane protein</topology>
    </subcellularLocation>
</comment>
<keyword evidence="6 12" id="KW-0067">ATP-binding</keyword>
<evidence type="ECO:0000256" key="1">
    <source>
        <dbReference type="ARBA" id="ARBA00004202"/>
    </source>
</evidence>
<evidence type="ECO:0000313" key="12">
    <source>
        <dbReference type="EMBL" id="EEH63923.1"/>
    </source>
</evidence>
<proteinExistence type="inferred from homology"/>
<dbReference type="FunFam" id="3.40.50.300:FF:000032">
    <property type="entry name" value="Export ABC transporter ATP-binding protein"/>
    <property type="match status" value="1"/>
</dbReference>
<evidence type="ECO:0000256" key="2">
    <source>
        <dbReference type="ARBA" id="ARBA00011131"/>
    </source>
</evidence>
<accession>C0W064</accession>
<gene>
    <name evidence="12" type="ORF">HMPREF0044_0942</name>
</gene>
<reference evidence="12 13" key="1">
    <citation type="submission" date="2009-01" db="EMBL/GenBank/DDBJ databases">
        <authorList>
            <person name="Qin X."/>
            <person name="Bachman B."/>
            <person name="Battles P."/>
            <person name="Bell A."/>
            <person name="Bess C."/>
            <person name="Bickham C."/>
            <person name="Chaboub L."/>
            <person name="Chen D."/>
            <person name="Coyle M."/>
            <person name="Deiros D.R."/>
            <person name="Dinh H."/>
            <person name="Forbes L."/>
            <person name="Fowler G."/>
            <person name="Francisco L."/>
            <person name="Fu Q."/>
            <person name="Gubbala S."/>
            <person name="Hale W."/>
            <person name="Han Y."/>
            <person name="Hemphill L."/>
            <person name="Highlander S.K."/>
            <person name="Hirani K."/>
            <person name="Hogues M."/>
            <person name="Jackson L."/>
            <person name="Jakkamsetti A."/>
            <person name="Javaid M."/>
            <person name="Jiang H."/>
            <person name="Korchina V."/>
            <person name="Kovar C."/>
            <person name="Lara F."/>
            <person name="Lee S."/>
            <person name="Mata R."/>
            <person name="Mathew T."/>
            <person name="Moen C."/>
            <person name="Morales K."/>
            <person name="Munidasa M."/>
            <person name="Nazareth L."/>
            <person name="Ngo R."/>
            <person name="Nguyen L."/>
            <person name="Okwuonu G."/>
            <person name="Ongeri F."/>
            <person name="Patil S."/>
            <person name="Petrosino J."/>
            <person name="Pham C."/>
            <person name="Pham P."/>
            <person name="Pu L.-L."/>
            <person name="Puazo M."/>
            <person name="Raj R."/>
            <person name="Reid J."/>
            <person name="Rouhana J."/>
            <person name="Saada N."/>
            <person name="Shang Y."/>
            <person name="Simmons D."/>
            <person name="Thornton R."/>
            <person name="Warren J."/>
            <person name="Weissenberger G."/>
            <person name="Zhang J."/>
            <person name="Zhang L."/>
            <person name="Zhou C."/>
            <person name="Zhu D."/>
            <person name="Muzny D."/>
            <person name="Worley K."/>
            <person name="Gibbs R."/>
        </authorList>
    </citation>
    <scope>NUCLEOTIDE SEQUENCE [LARGE SCALE GENOMIC DNA]</scope>
    <source>
        <strain evidence="12 13">DSM 15436</strain>
    </source>
</reference>
<dbReference type="EMBL" id="ACFG01000030">
    <property type="protein sequence ID" value="EEH63923.1"/>
    <property type="molecule type" value="Genomic_DNA"/>
</dbReference>
<dbReference type="InterPro" id="IPR027417">
    <property type="entry name" value="P-loop_NTPase"/>
</dbReference>
<evidence type="ECO:0000256" key="6">
    <source>
        <dbReference type="ARBA" id="ARBA00022840"/>
    </source>
</evidence>
<dbReference type="RefSeq" id="WP_006546714.1">
    <property type="nucleotide sequence ID" value="NZ_DS999543.1"/>
</dbReference>
<evidence type="ECO:0000259" key="11">
    <source>
        <dbReference type="PROSITE" id="PS50893"/>
    </source>
</evidence>
<evidence type="ECO:0000256" key="8">
    <source>
        <dbReference type="ARBA" id="ARBA00024359"/>
    </source>
</evidence>
<dbReference type="HOGENOM" id="CLU_000604_1_22_11"/>
<dbReference type="STRING" id="525245.HMPREF0044_0942"/>
<evidence type="ECO:0000313" key="13">
    <source>
        <dbReference type="Proteomes" id="UP000010301"/>
    </source>
</evidence>
<keyword evidence="4" id="KW-1003">Cell membrane</keyword>
<keyword evidence="5" id="KW-0547">Nucleotide-binding</keyword>
<organism evidence="12 13">
    <name type="scientific">Gleimia coleocanis DSM 15436</name>
    <dbReference type="NCBI Taxonomy" id="525245"/>
    <lineage>
        <taxon>Bacteria</taxon>
        <taxon>Bacillati</taxon>
        <taxon>Actinomycetota</taxon>
        <taxon>Actinomycetes</taxon>
        <taxon>Actinomycetales</taxon>
        <taxon>Actinomycetaceae</taxon>
        <taxon>Gleimia</taxon>
    </lineage>
</organism>
<dbReference type="Pfam" id="PF00005">
    <property type="entry name" value="ABC_tran"/>
    <property type="match status" value="1"/>
</dbReference>
<dbReference type="InterPro" id="IPR003439">
    <property type="entry name" value="ABC_transporter-like_ATP-bd"/>
</dbReference>
<comment type="caution">
    <text evidence="12">The sequence shown here is derived from an EMBL/GenBank/DDBJ whole genome shotgun (WGS) entry which is preliminary data.</text>
</comment>
<evidence type="ECO:0000256" key="5">
    <source>
        <dbReference type="ARBA" id="ARBA00022741"/>
    </source>
</evidence>
<dbReference type="InterPro" id="IPR003593">
    <property type="entry name" value="AAA+_ATPase"/>
</dbReference>
<dbReference type="GO" id="GO:0005524">
    <property type="term" value="F:ATP binding"/>
    <property type="evidence" value="ECO:0007669"/>
    <property type="project" value="UniProtKB-KW"/>
</dbReference>
<evidence type="ECO:0000256" key="10">
    <source>
        <dbReference type="ARBA" id="ARBA00024721"/>
    </source>
</evidence>
<sequence length="228" mass="25550">MIELKNVTKTFKQGEEEIQALKNTNFTAQPGEFVAIIGPSGSGKSTFLTIIGGLQSASTGEVTLASQRVDTMNAKQRSQLRFEKLGFILQASSLVPFLRVEEQLLLHSKVAREKADKERQKMLLEQLGVAKLARKYPSELSGGERQRVAIATALMHNPDVILADEPTAALDTDRALETTRLLRDLTHEYQRTTVMVTHDRRLLEYCDRVYQIRDGVLEEKPELAGKQN</sequence>
<evidence type="ECO:0000256" key="9">
    <source>
        <dbReference type="ARBA" id="ARBA00024432"/>
    </source>
</evidence>
<dbReference type="InterPro" id="IPR017911">
    <property type="entry name" value="MacB-like_ATP-bd"/>
</dbReference>
<dbReference type="OrthoDB" id="3176024at2"/>
<dbReference type="InterPro" id="IPR017871">
    <property type="entry name" value="ABC_transporter-like_CS"/>
</dbReference>
<keyword evidence="7" id="KW-0472">Membrane</keyword>
<dbReference type="Proteomes" id="UP000010301">
    <property type="component" value="Unassembled WGS sequence"/>
</dbReference>
<feature type="domain" description="ABC transporter" evidence="11">
    <location>
        <begin position="2"/>
        <end position="227"/>
    </location>
</feature>
<evidence type="ECO:0000256" key="4">
    <source>
        <dbReference type="ARBA" id="ARBA00022475"/>
    </source>
</evidence>
<dbReference type="eggNOG" id="COG1136">
    <property type="taxonomic scope" value="Bacteria"/>
</dbReference>
<comment type="function">
    <text evidence="10">Part of the ABC transporter complex hrt involved in hemin import. Responsible for energy coupling to the transport system.</text>
</comment>
<dbReference type="PROSITE" id="PS50893">
    <property type="entry name" value="ABC_TRANSPORTER_2"/>
    <property type="match status" value="1"/>
</dbReference>
<dbReference type="GO" id="GO:0005886">
    <property type="term" value="C:plasma membrane"/>
    <property type="evidence" value="ECO:0007669"/>
    <property type="project" value="UniProtKB-SubCell"/>
</dbReference>
<dbReference type="Gene3D" id="3.40.50.300">
    <property type="entry name" value="P-loop containing nucleotide triphosphate hydrolases"/>
    <property type="match status" value="1"/>
</dbReference>
<dbReference type="AlphaFoldDB" id="C0W064"/>
<dbReference type="SMART" id="SM00382">
    <property type="entry name" value="AAA"/>
    <property type="match status" value="1"/>
</dbReference>
<evidence type="ECO:0000256" key="3">
    <source>
        <dbReference type="ARBA" id="ARBA00022448"/>
    </source>
</evidence>
<dbReference type="GO" id="GO:0098796">
    <property type="term" value="C:membrane protein complex"/>
    <property type="evidence" value="ECO:0007669"/>
    <property type="project" value="UniProtKB-ARBA"/>
</dbReference>
<dbReference type="GO" id="GO:0022857">
    <property type="term" value="F:transmembrane transporter activity"/>
    <property type="evidence" value="ECO:0007669"/>
    <property type="project" value="UniProtKB-ARBA"/>
</dbReference>
<dbReference type="PANTHER" id="PTHR24220">
    <property type="entry name" value="IMPORT ATP-BINDING PROTEIN"/>
    <property type="match status" value="1"/>
</dbReference>
<dbReference type="InterPro" id="IPR015854">
    <property type="entry name" value="ABC_transpr_LolD-like"/>
</dbReference>